<sequence>MVRFTEGIHITREEAMKKHQILTKIGDVKYRDEQTVLGIEIDSTSKEEMEVLSEDVENNSSMWAGFGANKEGDG</sequence>
<name>A0A9N9YZC9_9HYPO</name>
<evidence type="ECO:0000313" key="2">
    <source>
        <dbReference type="Proteomes" id="UP000775872"/>
    </source>
</evidence>
<reference evidence="2" key="1">
    <citation type="submission" date="2019-06" db="EMBL/GenBank/DDBJ databases">
        <authorList>
            <person name="Broberg M."/>
        </authorList>
    </citation>
    <scope>NUCLEOTIDE SEQUENCE [LARGE SCALE GENOMIC DNA]</scope>
</reference>
<proteinExistence type="predicted"/>
<dbReference type="EMBL" id="CABFOC020000014">
    <property type="protein sequence ID" value="CAH0046204.1"/>
    <property type="molecule type" value="Genomic_DNA"/>
</dbReference>
<reference evidence="1 2" key="2">
    <citation type="submission" date="2021-10" db="EMBL/GenBank/DDBJ databases">
        <authorList>
            <person name="Piombo E."/>
        </authorList>
    </citation>
    <scope>NUCLEOTIDE SEQUENCE [LARGE SCALE GENOMIC DNA]</scope>
</reference>
<accession>A0A9N9YZC9</accession>
<comment type="caution">
    <text evidence="1">The sequence shown here is derived from an EMBL/GenBank/DDBJ whole genome shotgun (WGS) entry which is preliminary data.</text>
</comment>
<dbReference type="Proteomes" id="UP000775872">
    <property type="component" value="Unassembled WGS sequence"/>
</dbReference>
<gene>
    <name evidence="1" type="ORF">CSOL1703_00011933</name>
</gene>
<organism evidence="1 2">
    <name type="scientific">Clonostachys solani</name>
    <dbReference type="NCBI Taxonomy" id="160281"/>
    <lineage>
        <taxon>Eukaryota</taxon>
        <taxon>Fungi</taxon>
        <taxon>Dikarya</taxon>
        <taxon>Ascomycota</taxon>
        <taxon>Pezizomycotina</taxon>
        <taxon>Sordariomycetes</taxon>
        <taxon>Hypocreomycetidae</taxon>
        <taxon>Hypocreales</taxon>
        <taxon>Bionectriaceae</taxon>
        <taxon>Clonostachys</taxon>
    </lineage>
</organism>
<keyword evidence="2" id="KW-1185">Reference proteome</keyword>
<evidence type="ECO:0000313" key="1">
    <source>
        <dbReference type="EMBL" id="CAH0046204.1"/>
    </source>
</evidence>
<protein>
    <submittedName>
        <fullName evidence="1">Uncharacterized protein</fullName>
    </submittedName>
</protein>
<dbReference type="AlphaFoldDB" id="A0A9N9YZC9"/>